<keyword evidence="2" id="KW-1185">Reference proteome</keyword>
<dbReference type="EMBL" id="DS989841">
    <property type="protein sequence ID" value="EDX78753.1"/>
    <property type="molecule type" value="Genomic_DNA"/>
</dbReference>
<gene>
    <name evidence="1" type="ORF">MC7420_7406</name>
</gene>
<evidence type="ECO:0000313" key="2">
    <source>
        <dbReference type="Proteomes" id="UP000003835"/>
    </source>
</evidence>
<sequence length="56" mass="6460">MLYLLSSYILTTRLSAIAWLMAKTTPLGNKRDRTYLALMLDRSGCWVSARQPNLQR</sequence>
<protein>
    <submittedName>
        <fullName evidence="1">Uncharacterized protein</fullName>
    </submittedName>
</protein>
<name>B4VHD4_9CYAN</name>
<proteinExistence type="predicted"/>
<organism evidence="1 2">
    <name type="scientific">Coleofasciculus chthonoplastes PCC 7420</name>
    <dbReference type="NCBI Taxonomy" id="118168"/>
    <lineage>
        <taxon>Bacteria</taxon>
        <taxon>Bacillati</taxon>
        <taxon>Cyanobacteriota</taxon>
        <taxon>Cyanophyceae</taxon>
        <taxon>Coleofasciculales</taxon>
        <taxon>Coleofasciculaceae</taxon>
        <taxon>Coleofasciculus</taxon>
    </lineage>
</organism>
<dbReference type="AlphaFoldDB" id="B4VHD4"/>
<dbReference type="Proteomes" id="UP000003835">
    <property type="component" value="Unassembled WGS sequence"/>
</dbReference>
<dbReference type="HOGENOM" id="CLU_3006377_0_0_3"/>
<reference evidence="1 2" key="1">
    <citation type="submission" date="2008-07" db="EMBL/GenBank/DDBJ databases">
        <authorList>
            <person name="Tandeau de Marsac N."/>
            <person name="Ferriera S."/>
            <person name="Johnson J."/>
            <person name="Kravitz S."/>
            <person name="Beeson K."/>
            <person name="Sutton G."/>
            <person name="Rogers Y.-H."/>
            <person name="Friedman R."/>
            <person name="Frazier M."/>
            <person name="Venter J.C."/>
        </authorList>
    </citation>
    <scope>NUCLEOTIDE SEQUENCE [LARGE SCALE GENOMIC DNA]</scope>
    <source>
        <strain evidence="1 2">PCC 7420</strain>
    </source>
</reference>
<evidence type="ECO:0000313" key="1">
    <source>
        <dbReference type="EMBL" id="EDX78753.1"/>
    </source>
</evidence>
<accession>B4VHD4</accession>
<dbReference type="RefSeq" id="WP_006098230.1">
    <property type="nucleotide sequence ID" value="NZ_DS989841.1"/>
</dbReference>